<feature type="chain" id="PRO_5007119805" evidence="1">
    <location>
        <begin position="24"/>
        <end position="105"/>
    </location>
</feature>
<dbReference type="EMBL" id="LEKV01001003">
    <property type="protein sequence ID" value="KVI10684.1"/>
    <property type="molecule type" value="Genomic_DNA"/>
</dbReference>
<sequence length="105" mass="12095">MMKFLSTFLILFSLLLIVSSNEARSIPDEYWRSIMNDEPMPKAIQDVLPLEDVNKVNKDQFVRNFDLKPNLIIYHSHVMYSQKNHHIVSSSSSTSSSSSFSNELN</sequence>
<dbReference type="PANTHER" id="PTHR33731:SF2">
    <property type="entry name" value="ORGAN-SPECIFIC PROTEIN S2-LIKE"/>
    <property type="match status" value="1"/>
</dbReference>
<keyword evidence="3" id="KW-1185">Reference proteome</keyword>
<protein>
    <submittedName>
        <fullName evidence="2">Organ specific protein</fullName>
    </submittedName>
</protein>
<accession>A0A103YK86</accession>
<dbReference type="PANTHER" id="PTHR33731">
    <property type="entry name" value="PROTEIN, PUTATIVE-RELATED"/>
    <property type="match status" value="1"/>
</dbReference>
<dbReference type="Pfam" id="PF10950">
    <property type="entry name" value="Organ_specific"/>
    <property type="match status" value="1"/>
</dbReference>
<evidence type="ECO:0000313" key="3">
    <source>
        <dbReference type="Proteomes" id="UP000243975"/>
    </source>
</evidence>
<evidence type="ECO:0000313" key="2">
    <source>
        <dbReference type="EMBL" id="KVI10684.1"/>
    </source>
</evidence>
<keyword evidence="1" id="KW-0732">Signal</keyword>
<gene>
    <name evidence="2" type="ORF">Ccrd_010867</name>
</gene>
<dbReference type="AlphaFoldDB" id="A0A103YK86"/>
<proteinExistence type="predicted"/>
<dbReference type="Gramene" id="KVI10684">
    <property type="protein sequence ID" value="KVI10684"/>
    <property type="gene ID" value="Ccrd_010867"/>
</dbReference>
<evidence type="ECO:0000256" key="1">
    <source>
        <dbReference type="SAM" id="SignalP"/>
    </source>
</evidence>
<comment type="caution">
    <text evidence="2">The sequence shown here is derived from an EMBL/GenBank/DDBJ whole genome shotgun (WGS) entry which is preliminary data.</text>
</comment>
<dbReference type="STRING" id="59895.A0A103YK86"/>
<reference evidence="2 3" key="1">
    <citation type="journal article" date="2016" name="Sci. Rep.">
        <title>The genome sequence of the outbreeding globe artichoke constructed de novo incorporating a phase-aware low-pass sequencing strategy of F1 progeny.</title>
        <authorList>
            <person name="Scaglione D."/>
            <person name="Reyes-Chin-Wo S."/>
            <person name="Acquadro A."/>
            <person name="Froenicke L."/>
            <person name="Portis E."/>
            <person name="Beitel C."/>
            <person name="Tirone M."/>
            <person name="Mauro R."/>
            <person name="Lo Monaco A."/>
            <person name="Mauromicale G."/>
            <person name="Faccioli P."/>
            <person name="Cattivelli L."/>
            <person name="Rieseberg L."/>
            <person name="Michelmore R."/>
            <person name="Lanteri S."/>
        </authorList>
    </citation>
    <scope>NUCLEOTIDE SEQUENCE [LARGE SCALE GENOMIC DNA]</scope>
    <source>
        <strain evidence="2">2C</strain>
    </source>
</reference>
<dbReference type="InterPro" id="IPR024489">
    <property type="entry name" value="Organ_specific_prot"/>
</dbReference>
<organism evidence="2 3">
    <name type="scientific">Cynara cardunculus var. scolymus</name>
    <name type="common">Globe artichoke</name>
    <name type="synonym">Cynara scolymus</name>
    <dbReference type="NCBI Taxonomy" id="59895"/>
    <lineage>
        <taxon>Eukaryota</taxon>
        <taxon>Viridiplantae</taxon>
        <taxon>Streptophyta</taxon>
        <taxon>Embryophyta</taxon>
        <taxon>Tracheophyta</taxon>
        <taxon>Spermatophyta</taxon>
        <taxon>Magnoliopsida</taxon>
        <taxon>eudicotyledons</taxon>
        <taxon>Gunneridae</taxon>
        <taxon>Pentapetalae</taxon>
        <taxon>asterids</taxon>
        <taxon>campanulids</taxon>
        <taxon>Asterales</taxon>
        <taxon>Asteraceae</taxon>
        <taxon>Carduoideae</taxon>
        <taxon>Cardueae</taxon>
        <taxon>Carduinae</taxon>
        <taxon>Cynara</taxon>
    </lineage>
</organism>
<dbReference type="OMA" id="QRYLVVF"/>
<feature type="signal peptide" evidence="1">
    <location>
        <begin position="1"/>
        <end position="23"/>
    </location>
</feature>
<dbReference type="Proteomes" id="UP000243975">
    <property type="component" value="Unassembled WGS sequence"/>
</dbReference>
<name>A0A103YK86_CYNCS</name>